<organism evidence="10 11">
    <name type="scientific">Gallibacterium genomosp. 2</name>
    <dbReference type="NCBI Taxonomy" id="155517"/>
    <lineage>
        <taxon>Bacteria</taxon>
        <taxon>Pseudomonadati</taxon>
        <taxon>Pseudomonadota</taxon>
        <taxon>Gammaproteobacteria</taxon>
        <taxon>Pasteurellales</taxon>
        <taxon>Pasteurellaceae</taxon>
        <taxon>Gallibacterium</taxon>
    </lineage>
</organism>
<dbReference type="InterPro" id="IPR013525">
    <property type="entry name" value="ABC2_TM"/>
</dbReference>
<dbReference type="InterPro" id="IPR051449">
    <property type="entry name" value="ABC-2_transporter_component"/>
</dbReference>
<evidence type="ECO:0000256" key="1">
    <source>
        <dbReference type="ARBA" id="ARBA00004651"/>
    </source>
</evidence>
<dbReference type="GO" id="GO:0005886">
    <property type="term" value="C:plasma membrane"/>
    <property type="evidence" value="ECO:0007669"/>
    <property type="project" value="UniProtKB-SubCell"/>
</dbReference>
<evidence type="ECO:0000256" key="6">
    <source>
        <dbReference type="ARBA" id="ARBA00022989"/>
    </source>
</evidence>
<feature type="transmembrane region" description="Helical" evidence="8">
    <location>
        <begin position="281"/>
        <end position="302"/>
    </location>
</feature>
<feature type="transmembrane region" description="Helical" evidence="8">
    <location>
        <begin position="21"/>
        <end position="40"/>
    </location>
</feature>
<feature type="transmembrane region" description="Helical" evidence="8">
    <location>
        <begin position="339"/>
        <end position="358"/>
    </location>
</feature>
<dbReference type="RefSeq" id="WP_039136980.1">
    <property type="nucleotide sequence ID" value="NZ_JPXY01000059.1"/>
</dbReference>
<feature type="domain" description="ABC transmembrane type-2" evidence="9">
    <location>
        <begin position="135"/>
        <end position="361"/>
    </location>
</feature>
<dbReference type="GO" id="GO:0140359">
    <property type="term" value="F:ABC-type transporter activity"/>
    <property type="evidence" value="ECO:0007669"/>
    <property type="project" value="InterPro"/>
</dbReference>
<name>A0A0A2XCA5_9PAST</name>
<dbReference type="AlphaFoldDB" id="A0A0A2XCA5"/>
<evidence type="ECO:0000256" key="3">
    <source>
        <dbReference type="ARBA" id="ARBA00022448"/>
    </source>
</evidence>
<evidence type="ECO:0000313" key="11">
    <source>
        <dbReference type="Proteomes" id="UP000030418"/>
    </source>
</evidence>
<evidence type="ECO:0000256" key="7">
    <source>
        <dbReference type="ARBA" id="ARBA00023136"/>
    </source>
</evidence>
<keyword evidence="11" id="KW-1185">Reference proteome</keyword>
<proteinExistence type="inferred from homology"/>
<evidence type="ECO:0000313" key="10">
    <source>
        <dbReference type="EMBL" id="KGQ30041.1"/>
    </source>
</evidence>
<dbReference type="PANTHER" id="PTHR30294:SF29">
    <property type="entry name" value="MULTIDRUG ABC TRANSPORTER PERMEASE YBHS-RELATED"/>
    <property type="match status" value="1"/>
</dbReference>
<reference evidence="10 11" key="1">
    <citation type="submission" date="2014-08" db="EMBL/GenBank/DDBJ databases">
        <title>Chaperone-usher fimbriae in a diverse selection of Gallibacterium genomes.</title>
        <authorList>
            <person name="Kudirkiene E."/>
            <person name="Bager R.J."/>
            <person name="Johnson T.J."/>
            <person name="Bojesen A.M."/>
        </authorList>
    </citation>
    <scope>NUCLEOTIDE SEQUENCE [LARGE SCALE GENOMIC DNA]</scope>
    <source>
        <strain evidence="10 11">CCM5976</strain>
    </source>
</reference>
<sequence length="368" mass="41265">MKRLWALVYKEMLQIIRDPSSILIAFVLPFILLFIFGYGINLDSNKVNIGVVNQSSSPMATELVDAFRHSRFLDSRFADDRRALYQDLTAGDIKGIVVIPPQFSRQLLQQQPAQIQVLTDGSQPNTAMFVNGYTSGVIQNWLQQQNTIDEASGGIGLQERYLFNPELKSRHFLLPGSMAITMTLIGTLLTALVVAREWERGTMEAMMATPVTITQILLGKLIPYYILGIGSMLICFLVTTLYYDVPFRGSLLVLFIATSVFLICALGQGLLISSLSKDQFVASQIAILFAFLPAFMLSGFVFEISSMPLPVQWLTYLFSVRYYVTILQTLFLAGNVWGLLAQVICIMLIIGILTFLFTKRKTHKRIDV</sequence>
<dbReference type="PANTHER" id="PTHR30294">
    <property type="entry name" value="MEMBRANE COMPONENT OF ABC TRANSPORTER YHHJ-RELATED"/>
    <property type="match status" value="1"/>
</dbReference>
<dbReference type="Pfam" id="PF12698">
    <property type="entry name" value="ABC2_membrane_3"/>
    <property type="match status" value="1"/>
</dbReference>
<keyword evidence="5 8" id="KW-0812">Transmembrane</keyword>
<evidence type="ECO:0000256" key="4">
    <source>
        <dbReference type="ARBA" id="ARBA00022475"/>
    </source>
</evidence>
<accession>A0A0A2XCA5</accession>
<evidence type="ECO:0000256" key="8">
    <source>
        <dbReference type="SAM" id="Phobius"/>
    </source>
</evidence>
<dbReference type="InterPro" id="IPR047817">
    <property type="entry name" value="ABC2_TM_bact-type"/>
</dbReference>
<comment type="similarity">
    <text evidence="2">Belongs to the ABC-2 integral membrane protein family.</text>
</comment>
<feature type="transmembrane region" description="Helical" evidence="8">
    <location>
        <begin position="250"/>
        <end position="275"/>
    </location>
</feature>
<dbReference type="PROSITE" id="PS51012">
    <property type="entry name" value="ABC_TM2"/>
    <property type="match status" value="1"/>
</dbReference>
<dbReference type="EMBL" id="JPXY01000059">
    <property type="protein sequence ID" value="KGQ30041.1"/>
    <property type="molecule type" value="Genomic_DNA"/>
</dbReference>
<keyword evidence="7 8" id="KW-0472">Membrane</keyword>
<dbReference type="Proteomes" id="UP000030418">
    <property type="component" value="Unassembled WGS sequence"/>
</dbReference>
<feature type="transmembrane region" description="Helical" evidence="8">
    <location>
        <begin position="172"/>
        <end position="194"/>
    </location>
</feature>
<evidence type="ECO:0000256" key="5">
    <source>
        <dbReference type="ARBA" id="ARBA00022692"/>
    </source>
</evidence>
<evidence type="ECO:0000259" key="9">
    <source>
        <dbReference type="PROSITE" id="PS51012"/>
    </source>
</evidence>
<gene>
    <name evidence="10" type="ORF">P375_11160</name>
</gene>
<keyword evidence="4" id="KW-1003">Cell membrane</keyword>
<feature type="transmembrane region" description="Helical" evidence="8">
    <location>
        <begin position="224"/>
        <end position="243"/>
    </location>
</feature>
<dbReference type="Gene3D" id="3.40.1710.10">
    <property type="entry name" value="abc type-2 transporter like domain"/>
    <property type="match status" value="1"/>
</dbReference>
<comment type="caution">
    <text evidence="10">The sequence shown here is derived from an EMBL/GenBank/DDBJ whole genome shotgun (WGS) entry which is preliminary data.</text>
</comment>
<comment type="subcellular location">
    <subcellularLocation>
        <location evidence="1">Cell membrane</location>
        <topology evidence="1">Multi-pass membrane protein</topology>
    </subcellularLocation>
</comment>
<keyword evidence="3" id="KW-0813">Transport</keyword>
<evidence type="ECO:0000256" key="2">
    <source>
        <dbReference type="ARBA" id="ARBA00007783"/>
    </source>
</evidence>
<protein>
    <submittedName>
        <fullName evidence="10">Membrane protein</fullName>
    </submittedName>
</protein>
<keyword evidence="6 8" id="KW-1133">Transmembrane helix</keyword>